<dbReference type="GO" id="GO:0031505">
    <property type="term" value="P:fungal-type cell wall organization"/>
    <property type="evidence" value="ECO:0007669"/>
    <property type="project" value="TreeGrafter"/>
</dbReference>
<evidence type="ECO:0000256" key="4">
    <source>
        <dbReference type="ARBA" id="ARBA00023316"/>
    </source>
</evidence>
<evidence type="ECO:0000256" key="5">
    <source>
        <dbReference type="SAM" id="MobiDB-lite"/>
    </source>
</evidence>
<name>A0A9P6UGK7_9FUNG</name>
<dbReference type="Pfam" id="PF03935">
    <property type="entry name" value="SKN1_KRE6_Sbg1"/>
    <property type="match status" value="2"/>
</dbReference>
<dbReference type="GO" id="GO:0006078">
    <property type="term" value="P:(1-&gt;6)-beta-D-glucan biosynthetic process"/>
    <property type="evidence" value="ECO:0007669"/>
    <property type="project" value="TreeGrafter"/>
</dbReference>
<evidence type="ECO:0008006" key="8">
    <source>
        <dbReference type="Google" id="ProtNLM"/>
    </source>
</evidence>
<dbReference type="GO" id="GO:0005886">
    <property type="term" value="C:plasma membrane"/>
    <property type="evidence" value="ECO:0007669"/>
    <property type="project" value="TreeGrafter"/>
</dbReference>
<accession>A0A9P6UGK7</accession>
<proteinExistence type="predicted"/>
<feature type="region of interest" description="Disordered" evidence="5">
    <location>
        <begin position="719"/>
        <end position="751"/>
    </location>
</feature>
<keyword evidence="2" id="KW-0472">Membrane</keyword>
<keyword evidence="4" id="KW-0961">Cell wall biogenesis/degradation</keyword>
<feature type="compositionally biased region" description="Basic and acidic residues" evidence="5">
    <location>
        <begin position="424"/>
        <end position="439"/>
    </location>
</feature>
<dbReference type="OrthoDB" id="412647at2759"/>
<protein>
    <recommendedName>
        <fullName evidence="8">GH16 domain-containing protein</fullName>
    </recommendedName>
</protein>
<dbReference type="EMBL" id="JAAAIN010002233">
    <property type="protein sequence ID" value="KAG0295456.1"/>
    <property type="molecule type" value="Genomic_DNA"/>
</dbReference>
<feature type="region of interest" description="Disordered" evidence="5">
    <location>
        <begin position="577"/>
        <end position="599"/>
    </location>
</feature>
<dbReference type="Gene3D" id="2.60.120.200">
    <property type="match status" value="1"/>
</dbReference>
<feature type="compositionally biased region" description="Acidic residues" evidence="5">
    <location>
        <begin position="71"/>
        <end position="85"/>
    </location>
</feature>
<feature type="compositionally biased region" description="Basic residues" evidence="5">
    <location>
        <begin position="379"/>
        <end position="392"/>
    </location>
</feature>
<dbReference type="InterPro" id="IPR005629">
    <property type="entry name" value="Skn1/Kre6/Sbg1"/>
</dbReference>
<keyword evidence="3" id="KW-0325">Glycoprotein</keyword>
<evidence type="ECO:0000313" key="6">
    <source>
        <dbReference type="EMBL" id="KAG0295456.1"/>
    </source>
</evidence>
<comment type="subcellular location">
    <subcellularLocation>
        <location evidence="1">Membrane</location>
    </subcellularLocation>
</comment>
<feature type="compositionally biased region" description="Low complexity" evidence="5">
    <location>
        <begin position="874"/>
        <end position="894"/>
    </location>
</feature>
<gene>
    <name evidence="6" type="ORF">BGZ97_004818</name>
</gene>
<feature type="region of interest" description="Disordered" evidence="5">
    <location>
        <begin position="638"/>
        <end position="659"/>
    </location>
</feature>
<feature type="compositionally biased region" description="Polar residues" evidence="5">
    <location>
        <begin position="1371"/>
        <end position="1381"/>
    </location>
</feature>
<feature type="region of interest" description="Disordered" evidence="5">
    <location>
        <begin position="117"/>
        <end position="263"/>
    </location>
</feature>
<feature type="region of interest" description="Disordered" evidence="5">
    <location>
        <begin position="1038"/>
        <end position="1064"/>
    </location>
</feature>
<feature type="region of interest" description="Disordered" evidence="5">
    <location>
        <begin position="42"/>
        <end position="85"/>
    </location>
</feature>
<dbReference type="SUPFAM" id="SSF49899">
    <property type="entry name" value="Concanavalin A-like lectins/glucanases"/>
    <property type="match status" value="1"/>
</dbReference>
<feature type="region of interest" description="Disordered" evidence="5">
    <location>
        <begin position="373"/>
        <end position="392"/>
    </location>
</feature>
<feature type="compositionally biased region" description="Basic and acidic residues" evidence="5">
    <location>
        <begin position="448"/>
        <end position="457"/>
    </location>
</feature>
<feature type="region of interest" description="Disordered" evidence="5">
    <location>
        <begin position="922"/>
        <end position="955"/>
    </location>
</feature>
<feature type="compositionally biased region" description="Polar residues" evidence="5">
    <location>
        <begin position="641"/>
        <end position="650"/>
    </location>
</feature>
<feature type="compositionally biased region" description="Low complexity" evidence="5">
    <location>
        <begin position="1356"/>
        <end position="1370"/>
    </location>
</feature>
<feature type="region of interest" description="Disordered" evidence="5">
    <location>
        <begin position="874"/>
        <end position="897"/>
    </location>
</feature>
<dbReference type="PANTHER" id="PTHR31361">
    <property type="entry name" value="BETA-GLUCAN SYNTHESIS-ASSOCIATED PROTEIN KRE6-RELATED"/>
    <property type="match status" value="1"/>
</dbReference>
<dbReference type="GO" id="GO:0005789">
    <property type="term" value="C:endoplasmic reticulum membrane"/>
    <property type="evidence" value="ECO:0007669"/>
    <property type="project" value="TreeGrafter"/>
</dbReference>
<evidence type="ECO:0000256" key="1">
    <source>
        <dbReference type="ARBA" id="ARBA00004370"/>
    </source>
</evidence>
<feature type="compositionally biased region" description="Low complexity" evidence="5">
    <location>
        <begin position="790"/>
        <end position="806"/>
    </location>
</feature>
<feature type="compositionally biased region" description="Low complexity" evidence="5">
    <location>
        <begin position="939"/>
        <end position="955"/>
    </location>
</feature>
<reference evidence="6" key="1">
    <citation type="journal article" date="2020" name="Fungal Divers.">
        <title>Resolving the Mortierellaceae phylogeny through synthesis of multi-gene phylogenetics and phylogenomics.</title>
        <authorList>
            <person name="Vandepol N."/>
            <person name="Liber J."/>
            <person name="Desiro A."/>
            <person name="Na H."/>
            <person name="Kennedy M."/>
            <person name="Barry K."/>
            <person name="Grigoriev I.V."/>
            <person name="Miller A.N."/>
            <person name="O'Donnell K."/>
            <person name="Stajich J.E."/>
            <person name="Bonito G."/>
        </authorList>
    </citation>
    <scope>NUCLEOTIDE SEQUENCE</scope>
    <source>
        <strain evidence="6">NVP60</strain>
    </source>
</reference>
<comment type="caution">
    <text evidence="6">The sequence shown here is derived from an EMBL/GenBank/DDBJ whole genome shotgun (WGS) entry which is preliminary data.</text>
</comment>
<dbReference type="GO" id="GO:0015926">
    <property type="term" value="F:glucosidase activity"/>
    <property type="evidence" value="ECO:0007669"/>
    <property type="project" value="TreeGrafter"/>
</dbReference>
<feature type="compositionally biased region" description="Low complexity" evidence="5">
    <location>
        <begin position="163"/>
        <end position="178"/>
    </location>
</feature>
<feature type="compositionally biased region" description="Low complexity" evidence="5">
    <location>
        <begin position="247"/>
        <end position="263"/>
    </location>
</feature>
<evidence type="ECO:0000313" key="7">
    <source>
        <dbReference type="Proteomes" id="UP000823405"/>
    </source>
</evidence>
<dbReference type="PANTHER" id="PTHR31361:SF1">
    <property type="entry name" value="BETA-GLUCAN SYNTHESIS-ASSOCIATED PROTEIN KRE6-RELATED"/>
    <property type="match status" value="1"/>
</dbReference>
<sequence>MVKNPFTDLAISDSTNKQLDMPTIIATAPLTAAEFAAASQQSQVSLQQRRPDNYNPFSDSRAYLFGTGSDHDEDDGDDGEEDEESVVWARREALAALDPYNVNAYKEHFKSLKVPKQQESQEDLLQQSVLPSSLSQEISTQPKAFEEPDGSLPIIAASTPPTSRRQQQQLQRESFRSSIYSTPKAQIQRRPISRDMTRISNNSKNRQEDILPEISISLATPSPPPTSSPSSNKRHHRRGSSLVSANPALLTTTFTPSPLSISSPLDEEFDRLEANKNKKDKSNRSTTIYTTLFQRISSFGSFSAGKATANDEELVDHIGAEMKKDLTITSSKPVSTSWSLKRNTFGASPGGVSSSSSLSDLTIQRQSIQASRFGILGRRSNKGSRSNKKSLKHGVAAVMGSLDPWDSCDDMLLQGTDDEDLYDDDGRSSLPADRRDQFLKGRMGGRRRSSDDTTTRVETDRGVIPRLGKGAMAGVEDWMIHPRTAAIHGTVHKVRHDDAVPVPVSAFQHQSEALPVSSFPAEYITISLASPPMTVYSSQALGSDSNGAAISLSRMGSLDSSFHRFKKGASNFLGSIGSNSLQSDAKGQAKKNQGQDEDERMRRMMNGDNDGGELNLVFDPCADNIGSGDSDLAFNDGRAGQRSSSMTFGPSTARKAVSPPPLATFSSFPSLRDFIHSATGLSRSSTAPVGGGNGMMDYISSPTLTPTAYLRRSQTTTGGFGGYSEVQQGYSSSSATTGTDSGRASFSPVSRRKNTPVMVPTIVVPKHVLGSGIPAALSATPMSFSPPPLTSASSSSSSTITTIMTSSDDDPSDYLSMATIRTAPPTRTFHRLGSTTSLTVPAKAATAANSTQLPSALAAAAMAAAQRARAAYSQSDSGISSSSASLNRSNTSVSVDSLTGPLTGNDYIGQFERDRAQARNFGDAEHKGDPFGSKHRINDSSLFSNSNSNSSGSLDSLATTVQQHQLHKHGSTVYHPTSALSSTTTLLVVGDADSHGRHKAEHAAGVGAGDIEKVTNTNRGHGRLGLGFPHRPTSLYISSLPNDDDSNDSISRVHRTRQPSTQSDISEKLMHLSEPSPFEGMCSCRGLVNITSMVLILCGLIILILGYPIASSLKKDRLAAEAAAADAASAANAALSQVRFAIDSQHQQQGVAAAGGGGAGLGLVGSVSKTATSTVIRPAMRLMVDPDTPEDRMTTVASDGELWDLAFSDEFNQDGRGFAPGQDPHWEAVNLPPSKAMGTLENYSSDQVTTRNGHLEITLQRDPVQPSGAKLQKRDGSNGGVGWAYTSGMLQSWNKLCFQGGILEVAVSLPGNPAKAGLKPRVFVLGNLARYGYPASMDGVCPFSSSYSTQCDPTVTSTRSNSTTASSSLTQRLNGCSSDTDTPLGRMSRGAPEMTLLETHYGVQMDTSAVEAQKRAIQNLQQAPPKVLQRREYHHLKRHQEEPIVDQGVNGAGTKGEAVVLQKQKLGGSRVIVDATHGGVRIGGGSGGSASRQSIVISSVKLASSFTSSSATTNGSNNSSMIVAVETSSPKWVQPLDTRFFASPSSLSNLQGKNKEEFVKVGLEYWPGILNSTTPTPEVDSDAYIQFSLNNIRHPPLLSNSYSVLHSQLHQSSPLTTTTTRSANMDENWYKDAQSLPENTKIPQEPMSIVVGLGLLQDELLLDPELVFPAVMKIDYIRLYQPRQRGDGEKEGGKSGEWLSCDPADHPTAAYIRTHPRAYLDPGISTWADTGYTL</sequence>
<dbReference type="Proteomes" id="UP000823405">
    <property type="component" value="Unassembled WGS sequence"/>
</dbReference>
<feature type="region of interest" description="Disordered" evidence="5">
    <location>
        <begin position="1356"/>
        <end position="1387"/>
    </location>
</feature>
<keyword evidence="7" id="KW-1185">Reference proteome</keyword>
<evidence type="ECO:0000256" key="3">
    <source>
        <dbReference type="ARBA" id="ARBA00023180"/>
    </source>
</evidence>
<organism evidence="6 7">
    <name type="scientific">Linnemannia gamsii</name>
    <dbReference type="NCBI Taxonomy" id="64522"/>
    <lineage>
        <taxon>Eukaryota</taxon>
        <taxon>Fungi</taxon>
        <taxon>Fungi incertae sedis</taxon>
        <taxon>Mucoromycota</taxon>
        <taxon>Mortierellomycotina</taxon>
        <taxon>Mortierellomycetes</taxon>
        <taxon>Mortierellales</taxon>
        <taxon>Mortierellaceae</taxon>
        <taxon>Linnemannia</taxon>
    </lineage>
</organism>
<evidence type="ECO:0000256" key="2">
    <source>
        <dbReference type="ARBA" id="ARBA00023136"/>
    </source>
</evidence>
<feature type="region of interest" description="Disordered" evidence="5">
    <location>
        <begin position="417"/>
        <end position="457"/>
    </location>
</feature>
<feature type="region of interest" description="Disordered" evidence="5">
    <location>
        <begin position="785"/>
        <end position="808"/>
    </location>
</feature>
<feature type="compositionally biased region" description="Low complexity" evidence="5">
    <location>
        <begin position="731"/>
        <end position="745"/>
    </location>
</feature>
<feature type="compositionally biased region" description="Low complexity" evidence="5">
    <location>
        <begin position="123"/>
        <end position="136"/>
    </location>
</feature>
<dbReference type="InterPro" id="IPR013320">
    <property type="entry name" value="ConA-like_dom_sf"/>
</dbReference>